<keyword evidence="1" id="KW-0175">Coiled coil</keyword>
<feature type="non-terminal residue" evidence="2">
    <location>
        <position position="89"/>
    </location>
</feature>
<feature type="non-terminal residue" evidence="2">
    <location>
        <position position="1"/>
    </location>
</feature>
<sequence>AFQTLQREYDALLTQLSQHHSRCTALEQKLSLSDAEIASLRDEKQRIQSQVMALEREVEELKESREEARRQLGRSGAQYVRIVEMAARL</sequence>
<evidence type="ECO:0000313" key="2">
    <source>
        <dbReference type="EMBL" id="KAF2275024.1"/>
    </source>
</evidence>
<evidence type="ECO:0000256" key="1">
    <source>
        <dbReference type="SAM" id="Coils"/>
    </source>
</evidence>
<dbReference type="GeneID" id="54547941"/>
<name>A0A6A6JFN4_WESOR</name>
<accession>A0A6A6JFN4</accession>
<feature type="coiled-coil region" evidence="1">
    <location>
        <begin position="23"/>
        <end position="78"/>
    </location>
</feature>
<protein>
    <submittedName>
        <fullName evidence="2">Uncharacterized protein</fullName>
    </submittedName>
</protein>
<dbReference type="Proteomes" id="UP000800097">
    <property type="component" value="Unassembled WGS sequence"/>
</dbReference>
<proteinExistence type="predicted"/>
<keyword evidence="3" id="KW-1185">Reference proteome</keyword>
<dbReference type="Gene3D" id="1.10.287.1490">
    <property type="match status" value="1"/>
</dbReference>
<dbReference type="OrthoDB" id="5427204at2759"/>
<dbReference type="RefSeq" id="XP_033652563.1">
    <property type="nucleotide sequence ID" value="XM_033794766.1"/>
</dbReference>
<reference evidence="2" key="1">
    <citation type="journal article" date="2020" name="Stud. Mycol.">
        <title>101 Dothideomycetes genomes: a test case for predicting lifestyles and emergence of pathogens.</title>
        <authorList>
            <person name="Haridas S."/>
            <person name="Albert R."/>
            <person name="Binder M."/>
            <person name="Bloem J."/>
            <person name="Labutti K."/>
            <person name="Salamov A."/>
            <person name="Andreopoulos B."/>
            <person name="Baker S."/>
            <person name="Barry K."/>
            <person name="Bills G."/>
            <person name="Bluhm B."/>
            <person name="Cannon C."/>
            <person name="Castanera R."/>
            <person name="Culley D."/>
            <person name="Daum C."/>
            <person name="Ezra D."/>
            <person name="Gonzalez J."/>
            <person name="Henrissat B."/>
            <person name="Kuo A."/>
            <person name="Liang C."/>
            <person name="Lipzen A."/>
            <person name="Lutzoni F."/>
            <person name="Magnuson J."/>
            <person name="Mondo S."/>
            <person name="Nolan M."/>
            <person name="Ohm R."/>
            <person name="Pangilinan J."/>
            <person name="Park H.-J."/>
            <person name="Ramirez L."/>
            <person name="Alfaro M."/>
            <person name="Sun H."/>
            <person name="Tritt A."/>
            <person name="Yoshinaga Y."/>
            <person name="Zwiers L.-H."/>
            <person name="Turgeon B."/>
            <person name="Goodwin S."/>
            <person name="Spatafora J."/>
            <person name="Crous P."/>
            <person name="Grigoriev I."/>
        </authorList>
    </citation>
    <scope>NUCLEOTIDE SEQUENCE</scope>
    <source>
        <strain evidence="2">CBS 379.55</strain>
    </source>
</reference>
<gene>
    <name evidence="2" type="ORF">EI97DRAFT_344697</name>
</gene>
<evidence type="ECO:0000313" key="3">
    <source>
        <dbReference type="Proteomes" id="UP000800097"/>
    </source>
</evidence>
<organism evidence="2 3">
    <name type="scientific">Westerdykella ornata</name>
    <dbReference type="NCBI Taxonomy" id="318751"/>
    <lineage>
        <taxon>Eukaryota</taxon>
        <taxon>Fungi</taxon>
        <taxon>Dikarya</taxon>
        <taxon>Ascomycota</taxon>
        <taxon>Pezizomycotina</taxon>
        <taxon>Dothideomycetes</taxon>
        <taxon>Pleosporomycetidae</taxon>
        <taxon>Pleosporales</taxon>
        <taxon>Sporormiaceae</taxon>
        <taxon>Westerdykella</taxon>
    </lineage>
</organism>
<dbReference type="AlphaFoldDB" id="A0A6A6JFN4"/>
<dbReference type="EMBL" id="ML986499">
    <property type="protein sequence ID" value="KAF2275024.1"/>
    <property type="molecule type" value="Genomic_DNA"/>
</dbReference>